<protein>
    <recommendedName>
        <fullName evidence="8">Aldose 1-epimerase</fullName>
        <ecNumber evidence="8">5.1.3.3</ecNumber>
    </recommendedName>
</protein>
<dbReference type="UniPathway" id="UPA00242"/>
<name>A0A4P6YAT2_9FLAO</name>
<sequence length="379" mass="42465">MMKYKIVFLVVLVYFNVQGQKTNTIIELKAKNFETQLDGKMTGLYTLKNKKGMIVQITNYGARVVSLWVPDRKGNFQDVVWGFESIGEYLTASDIYCGPIVGRFGNRIDKGKFVLNDKKYELTLNNNGNHLHGGTNGFYAKVWDAKLVTIEGNEALELTYFSKDGEEGYPGNLTIKVTYIVTADNSLKLQYSATTDKTTIINPTSHCYFNLSGTSKNTILKHVLSINAQQFTPTNAELIPTGELRNLKGTPLDFNTPTAIGDRIDNKYEQLVFGKGYDHNFVINKPLGRYGKIAEIYSPESGVLMTVHSDQPGVQFYSGNFMKGNLIGKRGDDHNYRTGFALETQNFPDAPNHPNFPSATLEPKQNYTQTTSYTFGIIK</sequence>
<dbReference type="InterPro" id="IPR015443">
    <property type="entry name" value="Aldose_1-epimerase"/>
</dbReference>
<gene>
    <name evidence="12" type="ORF">E1750_03285</name>
</gene>
<evidence type="ECO:0000256" key="8">
    <source>
        <dbReference type="PIRNR" id="PIRNR005096"/>
    </source>
</evidence>
<dbReference type="PIRSF" id="PIRSF005096">
    <property type="entry name" value="GALM"/>
    <property type="match status" value="1"/>
</dbReference>
<evidence type="ECO:0000256" key="10">
    <source>
        <dbReference type="PIRSR" id="PIRSR005096-2"/>
    </source>
</evidence>
<evidence type="ECO:0000313" key="13">
    <source>
        <dbReference type="Proteomes" id="UP000291124"/>
    </source>
</evidence>
<dbReference type="InterPro" id="IPR008183">
    <property type="entry name" value="Aldose_1/G6P_1-epimerase"/>
</dbReference>
<feature type="active site" description="Proton acceptor" evidence="9">
    <location>
        <position position="343"/>
    </location>
</feature>
<dbReference type="GO" id="GO:0006006">
    <property type="term" value="P:glucose metabolic process"/>
    <property type="evidence" value="ECO:0007669"/>
    <property type="project" value="TreeGrafter"/>
</dbReference>
<evidence type="ECO:0000256" key="2">
    <source>
        <dbReference type="ARBA" id="ARBA00005028"/>
    </source>
</evidence>
<dbReference type="Proteomes" id="UP000291124">
    <property type="component" value="Chromosome"/>
</dbReference>
<feature type="binding site" evidence="10">
    <location>
        <position position="278"/>
    </location>
    <ligand>
        <name>beta-D-galactose</name>
        <dbReference type="ChEBI" id="CHEBI:27667"/>
    </ligand>
</feature>
<keyword evidence="13" id="KW-1185">Reference proteome</keyword>
<dbReference type="GO" id="GO:0005737">
    <property type="term" value="C:cytoplasm"/>
    <property type="evidence" value="ECO:0007669"/>
    <property type="project" value="TreeGrafter"/>
</dbReference>
<evidence type="ECO:0000256" key="11">
    <source>
        <dbReference type="PIRSR" id="PIRSR005096-3"/>
    </source>
</evidence>
<evidence type="ECO:0000313" key="12">
    <source>
        <dbReference type="EMBL" id="QBN17864.1"/>
    </source>
</evidence>
<dbReference type="RefSeq" id="WP_133275395.1">
    <property type="nucleotide sequence ID" value="NZ_CP037933.1"/>
</dbReference>
<accession>A0A4P6YAT2</accession>
<keyword evidence="6 8" id="KW-0413">Isomerase</keyword>
<comment type="subunit">
    <text evidence="4">Monomer.</text>
</comment>
<dbReference type="GO" id="GO:0004034">
    <property type="term" value="F:aldose 1-epimerase activity"/>
    <property type="evidence" value="ECO:0007669"/>
    <property type="project" value="UniProtKB-EC"/>
</dbReference>
<evidence type="ECO:0000256" key="9">
    <source>
        <dbReference type="PIRSR" id="PIRSR005096-1"/>
    </source>
</evidence>
<dbReference type="NCBIfam" id="NF008277">
    <property type="entry name" value="PRK11055.1"/>
    <property type="match status" value="1"/>
</dbReference>
<dbReference type="InterPro" id="IPR014718">
    <property type="entry name" value="GH-type_carb-bd"/>
</dbReference>
<dbReference type="GO" id="GO:0030246">
    <property type="term" value="F:carbohydrate binding"/>
    <property type="evidence" value="ECO:0007669"/>
    <property type="project" value="InterPro"/>
</dbReference>
<dbReference type="EMBL" id="CP037933">
    <property type="protein sequence ID" value="QBN17864.1"/>
    <property type="molecule type" value="Genomic_DNA"/>
</dbReference>
<dbReference type="Pfam" id="PF01263">
    <property type="entry name" value="Aldose_epim"/>
    <property type="match status" value="1"/>
</dbReference>
<keyword evidence="5" id="KW-0106">Calcium</keyword>
<evidence type="ECO:0000256" key="5">
    <source>
        <dbReference type="ARBA" id="ARBA00022837"/>
    </source>
</evidence>
<evidence type="ECO:0000256" key="4">
    <source>
        <dbReference type="ARBA" id="ARBA00011245"/>
    </source>
</evidence>
<feature type="binding site" evidence="11">
    <location>
        <begin position="106"/>
        <end position="107"/>
    </location>
    <ligand>
        <name>beta-D-galactose</name>
        <dbReference type="ChEBI" id="CHEBI:27667"/>
    </ligand>
</feature>
<keyword evidence="7 8" id="KW-0119">Carbohydrate metabolism</keyword>
<reference evidence="13" key="1">
    <citation type="submission" date="2019-03" db="EMBL/GenBank/DDBJ databases">
        <title>Flavobacterium sp.</title>
        <authorList>
            <person name="Kim H."/>
        </authorList>
    </citation>
    <scope>NUCLEOTIDE SEQUENCE [LARGE SCALE GENOMIC DNA]</scope>
    <source>
        <strain evidence="13">GS13</strain>
    </source>
</reference>
<evidence type="ECO:0000256" key="3">
    <source>
        <dbReference type="ARBA" id="ARBA00006206"/>
    </source>
</evidence>
<dbReference type="InterPro" id="IPR011013">
    <property type="entry name" value="Gal_mutarotase_sf_dom"/>
</dbReference>
<dbReference type="Gene3D" id="2.70.98.10">
    <property type="match status" value="1"/>
</dbReference>
<comment type="similarity">
    <text evidence="3 8">Belongs to the aldose epimerase family.</text>
</comment>
<dbReference type="GO" id="GO:0033499">
    <property type="term" value="P:galactose catabolic process via UDP-galactose, Leloir pathway"/>
    <property type="evidence" value="ECO:0007669"/>
    <property type="project" value="TreeGrafter"/>
</dbReference>
<proteinExistence type="inferred from homology"/>
<feature type="active site" description="Proton donor" evidence="9">
    <location>
        <position position="206"/>
    </location>
</feature>
<dbReference type="OrthoDB" id="9779408at2"/>
<dbReference type="CDD" id="cd09019">
    <property type="entry name" value="galactose_mutarotase_like"/>
    <property type="match status" value="1"/>
</dbReference>
<evidence type="ECO:0000256" key="7">
    <source>
        <dbReference type="ARBA" id="ARBA00023277"/>
    </source>
</evidence>
<dbReference type="KEGG" id="fnk:E1750_03285"/>
<dbReference type="InterPro" id="IPR047215">
    <property type="entry name" value="Galactose_mutarotase-like"/>
</dbReference>
<evidence type="ECO:0000256" key="1">
    <source>
        <dbReference type="ARBA" id="ARBA00001913"/>
    </source>
</evidence>
<dbReference type="PANTHER" id="PTHR10091:SF0">
    <property type="entry name" value="GALACTOSE MUTAROTASE"/>
    <property type="match status" value="1"/>
</dbReference>
<comment type="pathway">
    <text evidence="2 8">Carbohydrate metabolism; hexose metabolism.</text>
</comment>
<feature type="binding site" evidence="11">
    <location>
        <begin position="206"/>
        <end position="208"/>
    </location>
    <ligand>
        <name>beta-D-galactose</name>
        <dbReference type="ChEBI" id="CHEBI:27667"/>
    </ligand>
</feature>
<dbReference type="SUPFAM" id="SSF74650">
    <property type="entry name" value="Galactose mutarotase-like"/>
    <property type="match status" value="1"/>
</dbReference>
<comment type="catalytic activity">
    <reaction evidence="8">
        <text>alpha-D-glucose = beta-D-glucose</text>
        <dbReference type="Rhea" id="RHEA:10264"/>
        <dbReference type="ChEBI" id="CHEBI:15903"/>
        <dbReference type="ChEBI" id="CHEBI:17925"/>
        <dbReference type="EC" id="5.1.3.3"/>
    </reaction>
</comment>
<organism evidence="12 13">
    <name type="scientific">Flavobacterium nackdongense</name>
    <dbReference type="NCBI Taxonomy" id="2547394"/>
    <lineage>
        <taxon>Bacteria</taxon>
        <taxon>Pseudomonadati</taxon>
        <taxon>Bacteroidota</taxon>
        <taxon>Flavobacteriia</taxon>
        <taxon>Flavobacteriales</taxon>
        <taxon>Flavobacteriaceae</taxon>
        <taxon>Flavobacterium</taxon>
    </lineage>
</organism>
<dbReference type="PANTHER" id="PTHR10091">
    <property type="entry name" value="ALDOSE-1-EPIMERASE"/>
    <property type="match status" value="1"/>
</dbReference>
<comment type="cofactor">
    <cofactor evidence="1">
        <name>Ca(2+)</name>
        <dbReference type="ChEBI" id="CHEBI:29108"/>
    </cofactor>
</comment>
<evidence type="ECO:0000256" key="6">
    <source>
        <dbReference type="ARBA" id="ARBA00023235"/>
    </source>
</evidence>
<dbReference type="AlphaFoldDB" id="A0A4P6YAT2"/>
<dbReference type="EC" id="5.1.3.3" evidence="8"/>